<organism evidence="2">
    <name type="scientific">Methylobacterium bullatum</name>
    <dbReference type="NCBI Taxonomy" id="570505"/>
    <lineage>
        <taxon>Bacteria</taxon>
        <taxon>Pseudomonadati</taxon>
        <taxon>Pseudomonadota</taxon>
        <taxon>Alphaproteobacteria</taxon>
        <taxon>Hyphomicrobiales</taxon>
        <taxon>Methylobacteriaceae</taxon>
        <taxon>Methylobacterium</taxon>
    </lineage>
</organism>
<protein>
    <recommendedName>
        <fullName evidence="3">YeaH/YhbH family protein</fullName>
    </recommendedName>
</protein>
<evidence type="ECO:0000313" key="2">
    <source>
        <dbReference type="EMBL" id="CAA2103771.1"/>
    </source>
</evidence>
<dbReference type="InterPro" id="IPR006698">
    <property type="entry name" value="UPF0229"/>
</dbReference>
<evidence type="ECO:0008006" key="3">
    <source>
        <dbReference type="Google" id="ProtNLM"/>
    </source>
</evidence>
<feature type="compositionally biased region" description="Gly residues" evidence="1">
    <location>
        <begin position="93"/>
        <end position="102"/>
    </location>
</feature>
<gene>
    <name evidence="2" type="ORF">MBUL_02364</name>
</gene>
<dbReference type="EMBL" id="LR743504">
    <property type="protein sequence ID" value="CAA2103771.1"/>
    <property type="molecule type" value="Genomic_DNA"/>
</dbReference>
<accession>A0A679J2Q1</accession>
<dbReference type="PANTHER" id="PTHR30510">
    <property type="entry name" value="UPF0229 PROTEIN YEAH"/>
    <property type="match status" value="1"/>
</dbReference>
<name>A0A679J2Q1_9HYPH</name>
<dbReference type="AlphaFoldDB" id="A0A679J2Q1"/>
<feature type="region of interest" description="Disordered" evidence="1">
    <location>
        <begin position="32"/>
        <end position="117"/>
    </location>
</feature>
<reference evidence="2" key="1">
    <citation type="submission" date="2019-12" db="EMBL/GenBank/DDBJ databases">
        <authorList>
            <person name="Cremers G."/>
        </authorList>
    </citation>
    <scope>NUCLEOTIDE SEQUENCE</scope>
    <source>
        <strain evidence="2">Mbul1</strain>
    </source>
</reference>
<dbReference type="Pfam" id="PF04285">
    <property type="entry name" value="DUF444"/>
    <property type="match status" value="1"/>
</dbReference>
<dbReference type="PANTHER" id="PTHR30510:SF2">
    <property type="entry name" value="UPF0229 PROTEIN YEAH"/>
    <property type="match status" value="1"/>
</dbReference>
<feature type="compositionally biased region" description="Basic and acidic residues" evidence="1">
    <location>
        <begin position="32"/>
        <end position="50"/>
    </location>
</feature>
<evidence type="ECO:0000256" key="1">
    <source>
        <dbReference type="SAM" id="MobiDB-lite"/>
    </source>
</evidence>
<sequence>MHIVDRRLNPGGKSLPNRQRFLRRVKDMAQRAVRESAREKDIKDLGKDGRVTVPGDGVREPRFSRQSGTGLQDYILPGNKTYVEGDRIERPQSGGGGKGSGRAGRVPRTARTRSTSC</sequence>
<proteinExistence type="predicted"/>